<sequence length="579" mass="67069">MSHKDRDHTVKFDYQHEPLQETRSIRILELLPGQPGSSLQCRLRQVRLGHFWRYEALSYVWGDPDLIKKIYCGYKILGITKNCSEALRFLRYEKKSRYLWVDSICIDQTSPLERNHQVTLMGKVYGNALGVIVWLGNNQTRNTDKAMTYIRHIAKAGNVRDTSQYARRVPALTEFFALPWFSRVWPVQEIAFSLACKIICGHYSIKADELMTFLTIVKDFTMVNDYLHRVHVHRQMWSTTMLLRSRRLEATDPRDKIFAFHGLLRRLGASLPDPDYSIPAEQVYLKAAAAVIIHDGHLRILASITGERLLEGLPSWVPDWSDSHPITEIVSWADYEKSQYAKLNFRLRSDSHLLSLWGVEVDQVAEHSVVFQAPSVGEQPRNQLSEIETIQEWLSMFKRRPLQIDPVEFFLDLVQKPWKRLHPQTKKSTKYILKYWIEGLESFQFRQSKYTEAVPTLAQCEDLNDAITACAKKGDRFGIFISDEIRPFQEFLQTLLDRKVMFKTASNRLGIASRALQDGDRIALFRGVNVPMIIRRVDSKICKFVAPAYIYDAMQESSGSWYKLANSHSPSVLQKFVMA</sequence>
<dbReference type="EMBL" id="WVTA01000004">
    <property type="protein sequence ID" value="KAK3213895.1"/>
    <property type="molecule type" value="Genomic_DNA"/>
</dbReference>
<name>A0AAN6LZY8_9PLEO</name>
<dbReference type="PANTHER" id="PTHR24148:SF73">
    <property type="entry name" value="HET DOMAIN PROTEIN (AFU_ORTHOLOGUE AFUA_8G01020)"/>
    <property type="match status" value="1"/>
</dbReference>
<reference evidence="2 3" key="1">
    <citation type="submission" date="2021-02" db="EMBL/GenBank/DDBJ databases">
        <title>Genome assembly of Pseudopithomyces chartarum.</title>
        <authorList>
            <person name="Jauregui R."/>
            <person name="Singh J."/>
            <person name="Voisey C."/>
        </authorList>
    </citation>
    <scope>NUCLEOTIDE SEQUENCE [LARGE SCALE GENOMIC DNA]</scope>
    <source>
        <strain evidence="2 3">AGR01</strain>
    </source>
</reference>
<evidence type="ECO:0000313" key="2">
    <source>
        <dbReference type="EMBL" id="KAK3213895.1"/>
    </source>
</evidence>
<dbReference type="AlphaFoldDB" id="A0AAN6LZY8"/>
<protein>
    <recommendedName>
        <fullName evidence="1">Heterokaryon incompatibility domain-containing protein</fullName>
    </recommendedName>
</protein>
<dbReference type="Proteomes" id="UP001280581">
    <property type="component" value="Unassembled WGS sequence"/>
</dbReference>
<proteinExistence type="predicted"/>
<evidence type="ECO:0000259" key="1">
    <source>
        <dbReference type="Pfam" id="PF06985"/>
    </source>
</evidence>
<comment type="caution">
    <text evidence="2">The sequence shown here is derived from an EMBL/GenBank/DDBJ whole genome shotgun (WGS) entry which is preliminary data.</text>
</comment>
<dbReference type="Pfam" id="PF06985">
    <property type="entry name" value="HET"/>
    <property type="match status" value="1"/>
</dbReference>
<feature type="domain" description="Heterokaryon incompatibility" evidence="1">
    <location>
        <begin position="54"/>
        <end position="189"/>
    </location>
</feature>
<gene>
    <name evidence="2" type="ORF">GRF29_28g1397302</name>
</gene>
<dbReference type="InterPro" id="IPR010730">
    <property type="entry name" value="HET"/>
</dbReference>
<dbReference type="PANTHER" id="PTHR24148">
    <property type="entry name" value="ANKYRIN REPEAT DOMAIN-CONTAINING PROTEIN 39 HOMOLOG-RELATED"/>
    <property type="match status" value="1"/>
</dbReference>
<organism evidence="2 3">
    <name type="scientific">Pseudopithomyces chartarum</name>
    <dbReference type="NCBI Taxonomy" id="1892770"/>
    <lineage>
        <taxon>Eukaryota</taxon>
        <taxon>Fungi</taxon>
        <taxon>Dikarya</taxon>
        <taxon>Ascomycota</taxon>
        <taxon>Pezizomycotina</taxon>
        <taxon>Dothideomycetes</taxon>
        <taxon>Pleosporomycetidae</taxon>
        <taxon>Pleosporales</taxon>
        <taxon>Massarineae</taxon>
        <taxon>Didymosphaeriaceae</taxon>
        <taxon>Pseudopithomyces</taxon>
    </lineage>
</organism>
<accession>A0AAN6LZY8</accession>
<dbReference type="InterPro" id="IPR052895">
    <property type="entry name" value="HetReg/Transcr_Mod"/>
</dbReference>
<evidence type="ECO:0000313" key="3">
    <source>
        <dbReference type="Proteomes" id="UP001280581"/>
    </source>
</evidence>
<keyword evidence="3" id="KW-1185">Reference proteome</keyword>